<dbReference type="Pfam" id="PF04045">
    <property type="entry name" value="P34-Arc"/>
    <property type="match status" value="1"/>
</dbReference>
<keyword evidence="5 6" id="KW-0206">Cytoskeleton</keyword>
<reference evidence="7" key="1">
    <citation type="submission" date="2021-05" db="EMBL/GenBank/DDBJ databases">
        <title>The genome of the haptophyte Pavlova lutheri (Diacronema luteri, Pavlovales) - a model for lipid biosynthesis in eukaryotic algae.</title>
        <authorList>
            <person name="Hulatt C.J."/>
            <person name="Posewitz M.C."/>
        </authorList>
    </citation>
    <scope>NUCLEOTIDE SEQUENCE</scope>
    <source>
        <strain evidence="7">NIVA-4/92</strain>
    </source>
</reference>
<proteinExistence type="inferred from homology"/>
<evidence type="ECO:0000256" key="6">
    <source>
        <dbReference type="RuleBase" id="RU364015"/>
    </source>
</evidence>
<dbReference type="Proteomes" id="UP000751190">
    <property type="component" value="Unassembled WGS sequence"/>
</dbReference>
<evidence type="ECO:0000313" key="7">
    <source>
        <dbReference type="EMBL" id="KAG8462318.1"/>
    </source>
</evidence>
<accession>A0A8J5X9F1</accession>
<dbReference type="GO" id="GO:0005200">
    <property type="term" value="F:structural constituent of cytoskeleton"/>
    <property type="evidence" value="ECO:0007669"/>
    <property type="project" value="TreeGrafter"/>
</dbReference>
<comment type="function">
    <text evidence="6">Functions as actin-binding component of the Arp2/3 complex which is involved in regulation of actin polymerization and together with an activating nucleation-promoting factor (NPF) mediates the formation of branched actin networks.</text>
</comment>
<dbReference type="EMBL" id="JAGTXO010000021">
    <property type="protein sequence ID" value="KAG8462318.1"/>
    <property type="molecule type" value="Genomic_DNA"/>
</dbReference>
<evidence type="ECO:0000256" key="2">
    <source>
        <dbReference type="ARBA" id="ARBA00007192"/>
    </source>
</evidence>
<dbReference type="OrthoDB" id="148331at2759"/>
<dbReference type="Gene3D" id="3.30.1460.20">
    <property type="match status" value="2"/>
</dbReference>
<keyword evidence="8" id="KW-1185">Reference proteome</keyword>
<comment type="caution">
    <text evidence="7">The sequence shown here is derived from an EMBL/GenBank/DDBJ whole genome shotgun (WGS) entry which is preliminary data.</text>
</comment>
<dbReference type="GO" id="GO:0005885">
    <property type="term" value="C:Arp2/3 protein complex"/>
    <property type="evidence" value="ECO:0007669"/>
    <property type="project" value="InterPro"/>
</dbReference>
<protein>
    <recommendedName>
        <fullName evidence="6">Arp2/3 complex 34 kDa subunit</fullName>
    </recommendedName>
</protein>
<keyword evidence="3 6" id="KW-0963">Cytoplasm</keyword>
<comment type="similarity">
    <text evidence="2 6">Belongs to the ARPC2 family.</text>
</comment>
<dbReference type="GO" id="GO:0034314">
    <property type="term" value="P:Arp2/3 complex-mediated actin nucleation"/>
    <property type="evidence" value="ECO:0007669"/>
    <property type="project" value="InterPro"/>
</dbReference>
<dbReference type="GO" id="GO:0030041">
    <property type="term" value="P:actin filament polymerization"/>
    <property type="evidence" value="ECO:0007669"/>
    <property type="project" value="InterPro"/>
</dbReference>
<evidence type="ECO:0000256" key="3">
    <source>
        <dbReference type="ARBA" id="ARBA00022490"/>
    </source>
</evidence>
<evidence type="ECO:0000256" key="4">
    <source>
        <dbReference type="ARBA" id="ARBA00023203"/>
    </source>
</evidence>
<dbReference type="InterPro" id="IPR007188">
    <property type="entry name" value="ARPC2"/>
</dbReference>
<sequence>MIHLDAGNRIVAETITSQLSSETRYAVDVTAADHNDVLYKVASDMGSTHLVLVSVFVPCFAEVIEQVGPGYLASRYGELLRPTAECGFSLSLLLDLDALAAATEARRAEVITLASCVRRDIEGAALWVCFGALLHRTPVARPLFVAHVRPGEPMFVVPAADRVVVIFALAFTDPTELALASIFLQELEVVRRTERSLATAPLVSLSPRPPMELEPFAQQLDVAAGAPLGFLSFALSVRHLEGPGRLEKAVGMVGSYRSYVLYHVKCTKSNMHSRMRARVNGWLQVLNRAVPDRHGVERKTIGGRTFKRTGTGSMPVAVGSLSLSDAGQLAA</sequence>
<dbReference type="PANTHER" id="PTHR12058:SF0">
    <property type="entry name" value="ACTIN-RELATED PROTEIN 2_3 COMPLEX SUBUNIT 2"/>
    <property type="match status" value="1"/>
</dbReference>
<dbReference type="OMA" id="YFDFQEE"/>
<dbReference type="GO" id="GO:0051015">
    <property type="term" value="F:actin filament binding"/>
    <property type="evidence" value="ECO:0007669"/>
    <property type="project" value="TreeGrafter"/>
</dbReference>
<name>A0A8J5X9F1_DIALT</name>
<dbReference type="AlphaFoldDB" id="A0A8J5X9F1"/>
<evidence type="ECO:0000256" key="1">
    <source>
        <dbReference type="ARBA" id="ARBA00004245"/>
    </source>
</evidence>
<evidence type="ECO:0000313" key="8">
    <source>
        <dbReference type="Proteomes" id="UP000751190"/>
    </source>
</evidence>
<evidence type="ECO:0000256" key="5">
    <source>
        <dbReference type="ARBA" id="ARBA00023212"/>
    </source>
</evidence>
<dbReference type="PANTHER" id="PTHR12058">
    <property type="entry name" value="ARP2/3 COMPLEX 34 KDA SUBUNIT"/>
    <property type="match status" value="1"/>
</dbReference>
<keyword evidence="4 6" id="KW-0009">Actin-binding</keyword>
<dbReference type="SUPFAM" id="SSF69645">
    <property type="entry name" value="Arp2/3 complex subunits"/>
    <property type="match status" value="2"/>
</dbReference>
<gene>
    <name evidence="7" type="ORF">KFE25_012138</name>
</gene>
<organism evidence="7 8">
    <name type="scientific">Diacronema lutheri</name>
    <name type="common">Unicellular marine alga</name>
    <name type="synonym">Monochrysis lutheri</name>
    <dbReference type="NCBI Taxonomy" id="2081491"/>
    <lineage>
        <taxon>Eukaryota</taxon>
        <taxon>Haptista</taxon>
        <taxon>Haptophyta</taxon>
        <taxon>Pavlovophyceae</taxon>
        <taxon>Pavlovales</taxon>
        <taxon>Pavlovaceae</taxon>
        <taxon>Diacronema</taxon>
    </lineage>
</organism>
<comment type="subcellular location">
    <subcellularLocation>
        <location evidence="1 6">Cytoplasm</location>
        <location evidence="1 6">Cytoskeleton</location>
    </subcellularLocation>
</comment>
<dbReference type="InterPro" id="IPR034666">
    <property type="entry name" value="ARPC2/4"/>
</dbReference>
<comment type="subunit">
    <text evidence="6">Component of the Arp2/3 complex.</text>
</comment>